<proteinExistence type="predicted"/>
<name>A0ACC3MM73_9PEZI</name>
<evidence type="ECO:0000313" key="1">
    <source>
        <dbReference type="EMBL" id="KAK3698972.1"/>
    </source>
</evidence>
<reference evidence="1" key="1">
    <citation type="submission" date="2023-07" db="EMBL/GenBank/DDBJ databases">
        <title>Black Yeasts Isolated from many extreme environments.</title>
        <authorList>
            <person name="Coleine C."/>
            <person name="Stajich J.E."/>
            <person name="Selbmann L."/>
        </authorList>
    </citation>
    <scope>NUCLEOTIDE SEQUENCE</scope>
    <source>
        <strain evidence="1">CCFEE 5714</strain>
    </source>
</reference>
<evidence type="ECO:0000313" key="2">
    <source>
        <dbReference type="Proteomes" id="UP001281147"/>
    </source>
</evidence>
<sequence>MKSILLTTGLVTASLVTTIIGSVLASQGIPPRERSALERRAFAANAPHGYKPQTNDCPSNPPTIRSASSLSDEETSWLDVRREATIAPMRDLLGRLNIAGLNTDQYINNHRNNVSNLPNIGIAISGGGYRAMLNGAGVIEAFDDRTPNATSNGHLGGLLQSATYLAGLSGGSWLVGSLYTNNYTSVHGILTKALDSESPSENIWQFDHSIFEGPDSGGIQLFDSVGYYATIVSDADDKGDAGFNITITDYWGRALSFQMVAAKNGGPDYTFSSIAEQGWFTSGTAPMPLIVADGRAPGETIIPSNTTVYNFSPFEFGSPDPTVYGFAPMQYLGTNFSGGETRTDQCVTGFDNVGYVMGTSSSLFNQFLIEAEGAHTSGLLSTALVEATSAILEKIGNADDDIADYPNPFYGYHNDTNLNDQDIQLTLVDGGLDGQNIPLHPLIQPNRHVDVIFAVDSSADTNDTNPVQGSAPGWPDGTSLRATQERSRSRIGNGTAFPSIPDETTFYNLGLNNRPTFFGCDASNLTGPSPLIVYMPNAPYVYNSNVSTFDPAYNNTERDAIVLNGYNMATQGNGTIDEDWPTCVGCAILSRSLDRTGTDVPDVCTRCFNKYCWDGTLSTSTVEPYVPSMALAGSQVTLTSAAERMTTGTFLAIACAVLTSLAFV</sequence>
<dbReference type="EMBL" id="JAUTXU010000203">
    <property type="protein sequence ID" value="KAK3698972.1"/>
    <property type="molecule type" value="Genomic_DNA"/>
</dbReference>
<organism evidence="1 2">
    <name type="scientific">Vermiconidia calcicola</name>
    <dbReference type="NCBI Taxonomy" id="1690605"/>
    <lineage>
        <taxon>Eukaryota</taxon>
        <taxon>Fungi</taxon>
        <taxon>Dikarya</taxon>
        <taxon>Ascomycota</taxon>
        <taxon>Pezizomycotina</taxon>
        <taxon>Dothideomycetes</taxon>
        <taxon>Dothideomycetidae</taxon>
        <taxon>Mycosphaerellales</taxon>
        <taxon>Extremaceae</taxon>
        <taxon>Vermiconidia</taxon>
    </lineage>
</organism>
<comment type="caution">
    <text evidence="1">The sequence shown here is derived from an EMBL/GenBank/DDBJ whole genome shotgun (WGS) entry which is preliminary data.</text>
</comment>
<dbReference type="Proteomes" id="UP001281147">
    <property type="component" value="Unassembled WGS sequence"/>
</dbReference>
<dbReference type="EC" id="3.1.1.5" evidence="1"/>
<gene>
    <name evidence="1" type="primary">PLB1_3</name>
    <name evidence="1" type="ORF">LTR37_016663</name>
</gene>
<accession>A0ACC3MM73</accession>
<keyword evidence="2" id="KW-1185">Reference proteome</keyword>
<protein>
    <submittedName>
        <fullName evidence="1">Lysophospholipase 1</fullName>
        <ecNumber evidence="1">3.1.1.5</ecNumber>
    </submittedName>
</protein>
<keyword evidence="1" id="KW-0378">Hydrolase</keyword>